<dbReference type="FunFam" id="3.40.50.300:FF:000025">
    <property type="entry name" value="ATP-dependent Clp protease subunit"/>
    <property type="match status" value="1"/>
</dbReference>
<dbReference type="Pfam" id="PF07724">
    <property type="entry name" value="AAA_2"/>
    <property type="match status" value="1"/>
</dbReference>
<keyword evidence="2" id="KW-0547">Nucleotide-binding</keyword>
<dbReference type="InterPro" id="IPR003959">
    <property type="entry name" value="ATPase_AAA_core"/>
</dbReference>
<dbReference type="Gene3D" id="1.10.1780.10">
    <property type="entry name" value="Clp, N-terminal domain"/>
    <property type="match status" value="1"/>
</dbReference>
<dbReference type="InterPro" id="IPR003593">
    <property type="entry name" value="AAA+_ATPase"/>
</dbReference>
<evidence type="ECO:0000256" key="5">
    <source>
        <dbReference type="PROSITE-ProRule" id="PRU01251"/>
    </source>
</evidence>
<keyword evidence="3 8" id="KW-0067">ATP-binding</keyword>
<comment type="caution">
    <text evidence="8">The sequence shown here is derived from an EMBL/GenBank/DDBJ whole genome shotgun (WGS) entry which is preliminary data.</text>
</comment>
<keyword evidence="4" id="KW-0143">Chaperone</keyword>
<dbReference type="InterPro" id="IPR027417">
    <property type="entry name" value="P-loop_NTPase"/>
</dbReference>
<dbReference type="PRINTS" id="PR00300">
    <property type="entry name" value="CLPPROTEASEA"/>
</dbReference>
<dbReference type="GO" id="GO:0006508">
    <property type="term" value="P:proteolysis"/>
    <property type="evidence" value="ECO:0007669"/>
    <property type="project" value="UniProtKB-KW"/>
</dbReference>
<dbReference type="SMART" id="SM00382">
    <property type="entry name" value="AAA"/>
    <property type="match status" value="2"/>
</dbReference>
<dbReference type="Pfam" id="PF10431">
    <property type="entry name" value="ClpB_D2-small"/>
    <property type="match status" value="1"/>
</dbReference>
<keyword evidence="1 5" id="KW-0677">Repeat</keyword>
<keyword evidence="8" id="KW-0645">Protease</keyword>
<sequence>MDGGGIMRFNPNDFTEKSLKAFQEAQNVLAYSGGNILKPEHLLLAILNVDDENVKKIFEGANINSVKIKLEEALSEEMGVYYSMSYGGQQGIYLSTSLANALQIAKSEAVSMGFKKIPLLALLLGVLMEGTSYASKLLSAYTSEALIRKRLQEMLENGDEEIESGVGDPLKKFTVDLTKEAKKGKLTPVIGREKEINRMIEILSRKSKNNPVLVGDAGVGKTAVVEGLAQLIVEENPSSYLKNKKILQLDMAALLAGSKFRGEFEERLKSVIDTVKEKSDEIILFIDELHNIIGAGVAEGNAMDAANILKPALARGEIKVIGATTYEEYKKYIEKDKALARRFQPVYVQEPTPEQAIEILRGIKETYEKHHKVEILDEALIAAVKLSHRYINDRFLPDKAIDLIDEACARVKLRNSAKPEKVRELEKKMSKLEEEINKLTLEEKYEEASQKKAEYFDLQKELEKAQKAAKHVQSEISDVVDEDIIASLVQEWTGIPVTRMVEDEKKRLANLENEIHKRLVDQDEAVKTVADHIKKARAGLKDPKKPVGSFLFLGPTGVGKTELARTLAEILFGTEDALVRIDMSEYMEKFNVSRLVGAAPGYVGYEQGGQLTEMIRRRPYSVVLFDEVEKAHPDVFNILLQILDDGRLTDSQGRTVNFSNTIIILTSNLGSEFLNKTKKNVGFVGDTEEESYKNMKNDIMGQVKMVFKPEFINRLDDIIVFKPLSISQIKRIVDIMISRLEERLKEKHISIQITEAAKDVIAKEGFDPVYGARPLRRVIERKIESPLATMIIEDTIKEGDTVIVDSKDGENLEIRKAGGELLKKRD</sequence>
<dbReference type="SUPFAM" id="SSF52540">
    <property type="entry name" value="P-loop containing nucleoside triphosphate hydrolases"/>
    <property type="match status" value="2"/>
</dbReference>
<gene>
    <name evidence="8" type="ORF">C8D74_10218</name>
</gene>
<evidence type="ECO:0000256" key="4">
    <source>
        <dbReference type="ARBA" id="ARBA00023186"/>
    </source>
</evidence>
<dbReference type="GO" id="GO:0008233">
    <property type="term" value="F:peptidase activity"/>
    <property type="evidence" value="ECO:0007669"/>
    <property type="project" value="UniProtKB-KW"/>
</dbReference>
<dbReference type="Gene3D" id="4.10.860.10">
    <property type="entry name" value="UVR domain"/>
    <property type="match status" value="1"/>
</dbReference>
<keyword evidence="9" id="KW-1185">Reference proteome</keyword>
<accession>A0A4R8F3E0</accession>
<dbReference type="Pfam" id="PF00004">
    <property type="entry name" value="AAA"/>
    <property type="match status" value="1"/>
</dbReference>
<name>A0A4R8F3E0_9BACT</name>
<feature type="coiled-coil region" evidence="6">
    <location>
        <begin position="415"/>
        <end position="521"/>
    </location>
</feature>
<dbReference type="InterPro" id="IPR004176">
    <property type="entry name" value="Clp_R_N"/>
</dbReference>
<dbReference type="PANTHER" id="PTHR11638:SF18">
    <property type="entry name" value="HEAT SHOCK PROTEIN 104"/>
    <property type="match status" value="1"/>
</dbReference>
<evidence type="ECO:0000313" key="8">
    <source>
        <dbReference type="EMBL" id="TDX17077.1"/>
    </source>
</evidence>
<dbReference type="PANTHER" id="PTHR11638">
    <property type="entry name" value="ATP-DEPENDENT CLP PROTEASE"/>
    <property type="match status" value="1"/>
</dbReference>
<dbReference type="GO" id="GO:0005737">
    <property type="term" value="C:cytoplasm"/>
    <property type="evidence" value="ECO:0007669"/>
    <property type="project" value="TreeGrafter"/>
</dbReference>
<dbReference type="GO" id="GO:0005524">
    <property type="term" value="F:ATP binding"/>
    <property type="evidence" value="ECO:0007669"/>
    <property type="project" value="UniProtKB-KW"/>
</dbReference>
<dbReference type="SUPFAM" id="SSF81923">
    <property type="entry name" value="Double Clp-N motif"/>
    <property type="match status" value="1"/>
</dbReference>
<evidence type="ECO:0000256" key="6">
    <source>
        <dbReference type="SAM" id="Coils"/>
    </source>
</evidence>
<organism evidence="8 9">
    <name type="scientific">Petrotoga sibirica</name>
    <dbReference type="NCBI Taxonomy" id="156202"/>
    <lineage>
        <taxon>Bacteria</taxon>
        <taxon>Thermotogati</taxon>
        <taxon>Thermotogota</taxon>
        <taxon>Thermotogae</taxon>
        <taxon>Petrotogales</taxon>
        <taxon>Petrotogaceae</taxon>
        <taxon>Petrotoga</taxon>
    </lineage>
</organism>
<dbReference type="GO" id="GO:0016887">
    <property type="term" value="F:ATP hydrolysis activity"/>
    <property type="evidence" value="ECO:0007669"/>
    <property type="project" value="InterPro"/>
</dbReference>
<feature type="domain" description="Clp R" evidence="7">
    <location>
        <begin position="11"/>
        <end position="157"/>
    </location>
</feature>
<dbReference type="InterPro" id="IPR036628">
    <property type="entry name" value="Clp_N_dom_sf"/>
</dbReference>
<dbReference type="Pfam" id="PF17871">
    <property type="entry name" value="AAA_lid_9"/>
    <property type="match status" value="1"/>
</dbReference>
<dbReference type="CDD" id="cd19499">
    <property type="entry name" value="RecA-like_ClpB_Hsp104-like"/>
    <property type="match status" value="1"/>
</dbReference>
<dbReference type="PROSITE" id="PS00870">
    <property type="entry name" value="CLPAB_1"/>
    <property type="match status" value="1"/>
</dbReference>
<dbReference type="FunFam" id="1.10.8.60:FF:000017">
    <property type="entry name" value="ATP-dependent chaperone ClpB"/>
    <property type="match status" value="1"/>
</dbReference>
<dbReference type="Gene3D" id="3.40.50.300">
    <property type="entry name" value="P-loop containing nucleotide triphosphate hydrolases"/>
    <property type="match status" value="2"/>
</dbReference>
<protein>
    <submittedName>
        <fullName evidence="8">ATP-dependent Clp protease ATP-binding subunit ClpC</fullName>
    </submittedName>
</protein>
<dbReference type="InterPro" id="IPR018368">
    <property type="entry name" value="ClpA/B_CS1"/>
</dbReference>
<proteinExistence type="predicted"/>
<dbReference type="EMBL" id="SODZ01000002">
    <property type="protein sequence ID" value="TDX17077.1"/>
    <property type="molecule type" value="Genomic_DNA"/>
</dbReference>
<dbReference type="Proteomes" id="UP000294817">
    <property type="component" value="Unassembled WGS sequence"/>
</dbReference>
<dbReference type="InterPro" id="IPR001270">
    <property type="entry name" value="ClpA/B"/>
</dbReference>
<evidence type="ECO:0000313" key="9">
    <source>
        <dbReference type="Proteomes" id="UP000294817"/>
    </source>
</evidence>
<evidence type="ECO:0000259" key="7">
    <source>
        <dbReference type="PROSITE" id="PS51903"/>
    </source>
</evidence>
<dbReference type="SMART" id="SM01086">
    <property type="entry name" value="ClpB_D2-small"/>
    <property type="match status" value="1"/>
</dbReference>
<dbReference type="Gene3D" id="1.10.8.60">
    <property type="match status" value="2"/>
</dbReference>
<keyword evidence="6" id="KW-0175">Coiled coil</keyword>
<dbReference type="InterPro" id="IPR050130">
    <property type="entry name" value="ClpA_ClpB"/>
</dbReference>
<dbReference type="FunFam" id="3.40.50.300:FF:000010">
    <property type="entry name" value="Chaperone clpB 1, putative"/>
    <property type="match status" value="1"/>
</dbReference>
<dbReference type="InterPro" id="IPR041546">
    <property type="entry name" value="ClpA/ClpB_AAA_lid"/>
</dbReference>
<dbReference type="Pfam" id="PF02861">
    <property type="entry name" value="Clp_N"/>
    <property type="match status" value="1"/>
</dbReference>
<reference evidence="8 9" key="1">
    <citation type="submission" date="2019-03" db="EMBL/GenBank/DDBJ databases">
        <title>Genomic Encyclopedia of Type Strains, Phase IV (KMG-IV): sequencing the most valuable type-strain genomes for metagenomic binning, comparative biology and taxonomic classification.</title>
        <authorList>
            <person name="Goeker M."/>
        </authorList>
    </citation>
    <scope>NUCLEOTIDE SEQUENCE [LARGE SCALE GENOMIC DNA]</scope>
    <source>
        <strain evidence="8 9">DSM 13575</strain>
    </source>
</reference>
<keyword evidence="8" id="KW-0378">Hydrolase</keyword>
<evidence type="ECO:0000256" key="2">
    <source>
        <dbReference type="ARBA" id="ARBA00022741"/>
    </source>
</evidence>
<evidence type="ECO:0000256" key="3">
    <source>
        <dbReference type="ARBA" id="ARBA00022840"/>
    </source>
</evidence>
<evidence type="ECO:0000256" key="1">
    <source>
        <dbReference type="ARBA" id="ARBA00022737"/>
    </source>
</evidence>
<dbReference type="InterPro" id="IPR019489">
    <property type="entry name" value="Clp_ATPase_C"/>
</dbReference>
<dbReference type="CDD" id="cd00009">
    <property type="entry name" value="AAA"/>
    <property type="match status" value="1"/>
</dbReference>
<dbReference type="GO" id="GO:0034605">
    <property type="term" value="P:cellular response to heat"/>
    <property type="evidence" value="ECO:0007669"/>
    <property type="project" value="TreeGrafter"/>
</dbReference>
<dbReference type="AlphaFoldDB" id="A0A4R8F3E0"/>
<dbReference type="PROSITE" id="PS51903">
    <property type="entry name" value="CLP_R"/>
    <property type="match status" value="1"/>
</dbReference>